<organism evidence="4 5">
    <name type="scientific">Winogradskyella haliclonae</name>
    <dbReference type="NCBI Taxonomy" id="2048558"/>
    <lineage>
        <taxon>Bacteria</taxon>
        <taxon>Pseudomonadati</taxon>
        <taxon>Bacteroidota</taxon>
        <taxon>Flavobacteriia</taxon>
        <taxon>Flavobacteriales</taxon>
        <taxon>Flavobacteriaceae</taxon>
        <taxon>Winogradskyella</taxon>
    </lineage>
</organism>
<dbReference type="Gene3D" id="6.10.250.3150">
    <property type="match status" value="1"/>
</dbReference>
<gene>
    <name evidence="4" type="ORF">GCM10011444_06420</name>
</gene>
<dbReference type="Proteomes" id="UP000624701">
    <property type="component" value="Unassembled WGS sequence"/>
</dbReference>
<dbReference type="SUPFAM" id="SSF51261">
    <property type="entry name" value="Duplicated hybrid motif"/>
    <property type="match status" value="1"/>
</dbReference>
<feature type="coiled-coil region" evidence="1">
    <location>
        <begin position="20"/>
        <end position="117"/>
    </location>
</feature>
<evidence type="ECO:0000256" key="1">
    <source>
        <dbReference type="SAM" id="Coils"/>
    </source>
</evidence>
<dbReference type="CDD" id="cd12797">
    <property type="entry name" value="M23_peptidase"/>
    <property type="match status" value="1"/>
</dbReference>
<feature type="domain" description="M23ase beta-sheet core" evidence="3">
    <location>
        <begin position="308"/>
        <end position="399"/>
    </location>
</feature>
<name>A0ABQ2BZL9_9FLAO</name>
<dbReference type="Pfam" id="PF01551">
    <property type="entry name" value="Peptidase_M23"/>
    <property type="match status" value="1"/>
</dbReference>
<evidence type="ECO:0000313" key="4">
    <source>
        <dbReference type="EMBL" id="GGI56333.1"/>
    </source>
</evidence>
<dbReference type="Gene3D" id="2.70.70.10">
    <property type="entry name" value="Glucose Permease (Domain IIA)"/>
    <property type="match status" value="1"/>
</dbReference>
<dbReference type="InterPro" id="IPR011055">
    <property type="entry name" value="Dup_hybrid_motif"/>
</dbReference>
<feature type="coiled-coil region" evidence="1">
    <location>
        <begin position="161"/>
        <end position="248"/>
    </location>
</feature>
<feature type="signal peptide" evidence="2">
    <location>
        <begin position="1"/>
        <end position="22"/>
    </location>
</feature>
<comment type="caution">
    <text evidence="4">The sequence shown here is derived from an EMBL/GenBank/DDBJ whole genome shotgun (WGS) entry which is preliminary data.</text>
</comment>
<sequence length="406" mass="46753">MRAKSIFILVIITLFSVSVVSAQSDKQKALEAERQRLLKEINQLNSLYRLDKKKETSVVEQVEDVNFKIRVQQNLIKVINEQANQLTREINANQSEITQLRDQLKELKEDYAKMIVKSYKSKSEQSKVMFLLSSDNFKQAYKRLQYINQYKAYQKKQAEDIKAKTLDLQNLNLELSKQKEDKKKLIAENRKAKKALELEMKAQEELMVLIRKDLKKHAAEIRAKRQEADRIDREINKLIKEAIAASNKKAGKTTSTGKFVLTPAAKKLAANFEANRGKLRWPVDRGVIKSRYGLQRSITDKSVKNNYKSIYIATEKNAKVKAVFNGEVFRIQLIKNSNPVILITHGDYTTVYMNMSKINVKPGQKVKTGQVIGEAFTNKKTGKTLLGFRVYKNDATQNPEYWLSKN</sequence>
<dbReference type="PANTHER" id="PTHR21666">
    <property type="entry name" value="PEPTIDASE-RELATED"/>
    <property type="match status" value="1"/>
</dbReference>
<dbReference type="InterPro" id="IPR050570">
    <property type="entry name" value="Cell_wall_metabolism_enzyme"/>
</dbReference>
<dbReference type="RefSeq" id="WP_188373252.1">
    <property type="nucleotide sequence ID" value="NZ_BMDQ01000001.1"/>
</dbReference>
<reference evidence="5" key="1">
    <citation type="journal article" date="2019" name="Int. J. Syst. Evol. Microbiol.">
        <title>The Global Catalogue of Microorganisms (GCM) 10K type strain sequencing project: providing services to taxonomists for standard genome sequencing and annotation.</title>
        <authorList>
            <consortium name="The Broad Institute Genomics Platform"/>
            <consortium name="The Broad Institute Genome Sequencing Center for Infectious Disease"/>
            <person name="Wu L."/>
            <person name="Ma J."/>
        </authorList>
    </citation>
    <scope>NUCLEOTIDE SEQUENCE [LARGE SCALE GENOMIC DNA]</scope>
    <source>
        <strain evidence="5">CCM 8681</strain>
    </source>
</reference>
<evidence type="ECO:0000259" key="3">
    <source>
        <dbReference type="Pfam" id="PF01551"/>
    </source>
</evidence>
<keyword evidence="2" id="KW-0732">Signal</keyword>
<dbReference type="PANTHER" id="PTHR21666:SF270">
    <property type="entry name" value="MUREIN HYDROLASE ACTIVATOR ENVC"/>
    <property type="match status" value="1"/>
</dbReference>
<keyword evidence="1" id="KW-0175">Coiled coil</keyword>
<keyword evidence="5" id="KW-1185">Reference proteome</keyword>
<protein>
    <submittedName>
        <fullName evidence="4">Peptidase M23</fullName>
    </submittedName>
</protein>
<evidence type="ECO:0000256" key="2">
    <source>
        <dbReference type="SAM" id="SignalP"/>
    </source>
</evidence>
<proteinExistence type="predicted"/>
<accession>A0ABQ2BZL9</accession>
<dbReference type="EMBL" id="BMDQ01000001">
    <property type="protein sequence ID" value="GGI56333.1"/>
    <property type="molecule type" value="Genomic_DNA"/>
</dbReference>
<evidence type="ECO:0000313" key="5">
    <source>
        <dbReference type="Proteomes" id="UP000624701"/>
    </source>
</evidence>
<dbReference type="InterPro" id="IPR016047">
    <property type="entry name" value="M23ase_b-sheet_dom"/>
</dbReference>
<feature type="chain" id="PRO_5047124565" evidence="2">
    <location>
        <begin position="23"/>
        <end position="406"/>
    </location>
</feature>